<keyword evidence="1" id="KW-0472">Membrane</keyword>
<feature type="transmembrane region" description="Helical" evidence="1">
    <location>
        <begin position="416"/>
        <end position="437"/>
    </location>
</feature>
<feature type="transmembrane region" description="Helical" evidence="1">
    <location>
        <begin position="266"/>
        <end position="289"/>
    </location>
</feature>
<feature type="transmembrane region" description="Helical" evidence="1">
    <location>
        <begin position="48"/>
        <end position="72"/>
    </location>
</feature>
<comment type="caution">
    <text evidence="2">The sequence shown here is derived from an EMBL/GenBank/DDBJ whole genome shotgun (WGS) entry which is preliminary data.</text>
</comment>
<dbReference type="Gene3D" id="1.20.210.10">
    <property type="entry name" value="Cytochrome c oxidase-like, subunit I domain"/>
    <property type="match status" value="1"/>
</dbReference>
<feature type="transmembrane region" description="Helical" evidence="1">
    <location>
        <begin position="469"/>
        <end position="489"/>
    </location>
</feature>
<dbReference type="AlphaFoldDB" id="A0A8S0WN09"/>
<sequence length="505" mass="56843">MNTSDLNGIIPKSNRLLDKARTYLDDFKAWVNLDSSNLSTGQQLAVKYFTVAVILFFAQLLFGMLAAIQFIYPGFLYEILDFNVNRMVHINAMIVWMLYGFIGSIYWLIEDESGTGIVGLKWANIAFWVLTGAVTLVVLVYLFIQIGPGKDSSLWFINEGREYIEAPRWADLGITAVMLVFFYNVVATFSKGQWSGIGGVLVLDLIALVGLYLAGMFYMTNITHEQYWWWWVIHLWVEATWEVLVGVIMAWSLMKLLGVRRKIVQTWLYIEVALMFGSGILGLGHHYFWIGMPEYWLSVGGFFSALEPIPLVAMVVHAVYDAGVHAFKTVNHPALAWVVAHAFGNFFGAGVWGFMHTLPQINMYTHGTQWSASHGHLSFFGAYATINIAFFYLAIQQWRGGVWMAAGAHHAWRWKWALGLLNAGVVGMTIALLIAGYEQSFIERAVEGSTWGGYFAAQNEPSFQRAMGWRLLFGGITLAGFILLVWDLLTIGKGETRKIPTINQS</sequence>
<dbReference type="Proteomes" id="UP000494216">
    <property type="component" value="Unassembled WGS sequence"/>
</dbReference>
<feature type="transmembrane region" description="Helical" evidence="1">
    <location>
        <begin position="166"/>
        <end position="186"/>
    </location>
</feature>
<feature type="transmembrane region" description="Helical" evidence="1">
    <location>
        <begin position="198"/>
        <end position="219"/>
    </location>
</feature>
<feature type="transmembrane region" description="Helical" evidence="1">
    <location>
        <begin position="231"/>
        <end position="254"/>
    </location>
</feature>
<keyword evidence="2" id="KW-0560">Oxidoreductase</keyword>
<dbReference type="EMBL" id="CADCXN010000045">
    <property type="protein sequence ID" value="CAA9890112.1"/>
    <property type="molecule type" value="Genomic_DNA"/>
</dbReference>
<dbReference type="RefSeq" id="WP_174625074.1">
    <property type="nucleotide sequence ID" value="NZ_CADCXN010000045.1"/>
</dbReference>
<dbReference type="PANTHER" id="PTHR10422:SF43">
    <property type="entry name" value="NITRIC OXIDE REDUCTASE SUBUNIT B"/>
    <property type="match status" value="1"/>
</dbReference>
<protein>
    <submittedName>
        <fullName evidence="2">Nitric oxide reductase subunit B</fullName>
        <ecNumber evidence="2">1.7.2.5</ecNumber>
    </submittedName>
</protein>
<dbReference type="EC" id="1.7.2.5" evidence="2"/>
<feature type="transmembrane region" description="Helical" evidence="1">
    <location>
        <begin position="295"/>
        <end position="322"/>
    </location>
</feature>
<name>A0A8S0WN09_9GAMM</name>
<evidence type="ECO:0000313" key="2">
    <source>
        <dbReference type="EMBL" id="CAA9890112.1"/>
    </source>
</evidence>
<organism evidence="2 3">
    <name type="scientific">Candidatus Methylobacter favarea</name>
    <dbReference type="NCBI Taxonomy" id="2707345"/>
    <lineage>
        <taxon>Bacteria</taxon>
        <taxon>Pseudomonadati</taxon>
        <taxon>Pseudomonadota</taxon>
        <taxon>Gammaproteobacteria</taxon>
        <taxon>Methylococcales</taxon>
        <taxon>Methylococcaceae</taxon>
        <taxon>Methylobacter</taxon>
    </lineage>
</organism>
<dbReference type="GO" id="GO:0016966">
    <property type="term" value="F:nitric oxide reductase activity"/>
    <property type="evidence" value="ECO:0007669"/>
    <property type="project" value="UniProtKB-EC"/>
</dbReference>
<dbReference type="GO" id="GO:0016020">
    <property type="term" value="C:membrane"/>
    <property type="evidence" value="ECO:0007669"/>
    <property type="project" value="InterPro"/>
</dbReference>
<dbReference type="GO" id="GO:0004129">
    <property type="term" value="F:cytochrome-c oxidase activity"/>
    <property type="evidence" value="ECO:0007669"/>
    <property type="project" value="InterPro"/>
</dbReference>
<keyword evidence="3" id="KW-1185">Reference proteome</keyword>
<evidence type="ECO:0000256" key="1">
    <source>
        <dbReference type="SAM" id="Phobius"/>
    </source>
</evidence>
<dbReference type="GO" id="GO:0009060">
    <property type="term" value="P:aerobic respiration"/>
    <property type="evidence" value="ECO:0007669"/>
    <property type="project" value="InterPro"/>
</dbReference>
<keyword evidence="1" id="KW-1133">Transmembrane helix</keyword>
<reference evidence="2 3" key="1">
    <citation type="submission" date="2020-02" db="EMBL/GenBank/DDBJ databases">
        <authorList>
            <person name="Hogendoorn C."/>
        </authorList>
    </citation>
    <scope>NUCLEOTIDE SEQUENCE [LARGE SCALE GENOMIC DNA]</scope>
    <source>
        <strain evidence="2">METHB21</strain>
    </source>
</reference>
<feature type="transmembrane region" description="Helical" evidence="1">
    <location>
        <begin position="121"/>
        <end position="146"/>
    </location>
</feature>
<dbReference type="InterPro" id="IPR000883">
    <property type="entry name" value="Cyt_C_Oxase_1"/>
</dbReference>
<dbReference type="GO" id="GO:0015990">
    <property type="term" value="P:electron transport coupled proton transport"/>
    <property type="evidence" value="ECO:0007669"/>
    <property type="project" value="TreeGrafter"/>
</dbReference>
<dbReference type="PANTHER" id="PTHR10422">
    <property type="entry name" value="CYTOCHROME C OXIDASE SUBUNIT 1"/>
    <property type="match status" value="1"/>
</dbReference>
<gene>
    <name evidence="2" type="primary">norB</name>
    <name evidence="2" type="ORF">METHB2_180063</name>
</gene>
<dbReference type="GO" id="GO:0020037">
    <property type="term" value="F:heme binding"/>
    <property type="evidence" value="ECO:0007669"/>
    <property type="project" value="InterPro"/>
</dbReference>
<dbReference type="GO" id="GO:0022904">
    <property type="term" value="P:respiratory electron transport chain"/>
    <property type="evidence" value="ECO:0007669"/>
    <property type="project" value="TreeGrafter"/>
</dbReference>
<proteinExistence type="predicted"/>
<keyword evidence="1" id="KW-0812">Transmembrane</keyword>
<feature type="transmembrane region" description="Helical" evidence="1">
    <location>
        <begin position="375"/>
        <end position="395"/>
    </location>
</feature>
<feature type="transmembrane region" description="Helical" evidence="1">
    <location>
        <begin position="92"/>
        <end position="109"/>
    </location>
</feature>
<dbReference type="SUPFAM" id="SSF81442">
    <property type="entry name" value="Cytochrome c oxidase subunit I-like"/>
    <property type="match status" value="1"/>
</dbReference>
<evidence type="ECO:0000313" key="3">
    <source>
        <dbReference type="Proteomes" id="UP000494216"/>
    </source>
</evidence>
<accession>A0A8S0WN09</accession>
<dbReference type="Pfam" id="PF00115">
    <property type="entry name" value="COX1"/>
    <property type="match status" value="1"/>
</dbReference>
<feature type="transmembrane region" description="Helical" evidence="1">
    <location>
        <begin position="334"/>
        <end position="355"/>
    </location>
</feature>
<dbReference type="InterPro" id="IPR036927">
    <property type="entry name" value="Cyt_c_oxase-like_su1_sf"/>
</dbReference>